<feature type="transmembrane region" description="Helical" evidence="4">
    <location>
        <begin position="391"/>
        <end position="410"/>
    </location>
</feature>
<dbReference type="GO" id="GO:0022857">
    <property type="term" value="F:transmembrane transporter activity"/>
    <property type="evidence" value="ECO:0007669"/>
    <property type="project" value="InterPro"/>
</dbReference>
<evidence type="ECO:0000256" key="2">
    <source>
        <dbReference type="ARBA" id="ARBA00022989"/>
    </source>
</evidence>
<evidence type="ECO:0000256" key="1">
    <source>
        <dbReference type="ARBA" id="ARBA00022692"/>
    </source>
</evidence>
<dbReference type="EMBL" id="CBTJ020000033">
    <property type="protein sequence ID" value="CDI02306.1"/>
    <property type="molecule type" value="Genomic_DNA"/>
</dbReference>
<feature type="transmembrane region" description="Helical" evidence="4">
    <location>
        <begin position="324"/>
        <end position="348"/>
    </location>
</feature>
<dbReference type="InterPro" id="IPR050327">
    <property type="entry name" value="Proton-linked_MCT"/>
</dbReference>
<feature type="transmembrane region" description="Helical" evidence="4">
    <location>
        <begin position="106"/>
        <end position="128"/>
    </location>
</feature>
<dbReference type="RefSeq" id="WP_048672318.1">
    <property type="nucleotide sequence ID" value="NZ_CBTJ020000033.1"/>
</dbReference>
<reference evidence="6" key="1">
    <citation type="submission" date="2013-07" db="EMBL/GenBank/DDBJ databases">
        <authorList>
            <person name="McIlroy S."/>
        </authorList>
    </citation>
    <scope>NUCLEOTIDE SEQUENCE [LARGE SCALE GENOMIC DNA]</scope>
    <source>
        <strain evidence="6">Run_A_D11</strain>
    </source>
</reference>
<accession>W6M3K9</accession>
<feature type="transmembrane region" description="Helical" evidence="4">
    <location>
        <begin position="52"/>
        <end position="72"/>
    </location>
</feature>
<feature type="transmembrane region" description="Helical" evidence="4">
    <location>
        <begin position="360"/>
        <end position="379"/>
    </location>
</feature>
<keyword evidence="7" id="KW-1185">Reference proteome</keyword>
<reference evidence="6" key="2">
    <citation type="submission" date="2014-03" db="EMBL/GenBank/DDBJ databases">
        <title>Candidatus Competibacter-lineage genomes retrieved from metagenomes reveal functional metabolic diversity.</title>
        <authorList>
            <person name="McIlroy S.J."/>
            <person name="Albertsen M."/>
            <person name="Andresen E.K."/>
            <person name="Saunders A.M."/>
            <person name="Kristiansen R."/>
            <person name="Stokholm-Bjerregaard M."/>
            <person name="Nielsen K.L."/>
            <person name="Nielsen P.H."/>
        </authorList>
    </citation>
    <scope>NUCLEOTIDE SEQUENCE</scope>
    <source>
        <strain evidence="6">Run_A_D11</strain>
    </source>
</reference>
<feature type="transmembrane region" description="Helical" evidence="4">
    <location>
        <begin position="140"/>
        <end position="160"/>
    </location>
</feature>
<dbReference type="OrthoDB" id="9793415at2"/>
<keyword evidence="3 4" id="KW-0472">Membrane</keyword>
<dbReference type="AlphaFoldDB" id="W6M3K9"/>
<keyword evidence="2 4" id="KW-1133">Transmembrane helix</keyword>
<feature type="domain" description="Major facilitator superfamily (MFS) profile" evidence="5">
    <location>
        <begin position="8"/>
        <end position="423"/>
    </location>
</feature>
<feature type="transmembrane region" description="Helical" evidence="4">
    <location>
        <begin position="298"/>
        <end position="318"/>
    </location>
</feature>
<sequence length="446" mass="46560">MASSPQNKGWSVVLAGTGINLALGVLYAWSVFKGAIAESIKHGGEGAFQWDLASINDPYAVCCLVFAFSMTLGGKCQDRLGPKFTAMIGGFLVAAGFLLLSLTTSYWMWVLGFGVLVGMGLGFGYSSATPPALKWFPPAKTGLIAGIVVSGFGLAPVYIAPLATYLMKSGGLQWTMLCLSVMFALVVGLFSLLLRNPPAGYQPVGAPATAQTAKVVPIAKPKDLGPSQVARTGAFYVLWVVFFIGSGAGLMVIGSIAGMAKQSMGELAFLAVVIMAVGNAGGRIVAGSLSDRIGRTLTLSLMLMFQAILMFVAIPVVTAEHTSAALIVIIATLIGFNYGTNLALFPAITKDYWGLKNFGINYGLLMTAWGMGGFVLGRASEMMKAATGDFALSFGVAGILLSVGAVIMMLRDLFQGMVTAKVNEELARRDAEAAQAALQPALEQAA</sequence>
<dbReference type="InterPro" id="IPR011701">
    <property type="entry name" value="MFS"/>
</dbReference>
<dbReference type="Proteomes" id="UP000035760">
    <property type="component" value="Unassembled WGS sequence"/>
</dbReference>
<evidence type="ECO:0000256" key="3">
    <source>
        <dbReference type="ARBA" id="ARBA00023136"/>
    </source>
</evidence>
<dbReference type="PROSITE" id="PS50850">
    <property type="entry name" value="MFS"/>
    <property type="match status" value="1"/>
</dbReference>
<feature type="transmembrane region" description="Helical" evidence="4">
    <location>
        <begin position="234"/>
        <end position="256"/>
    </location>
</feature>
<dbReference type="PANTHER" id="PTHR11360">
    <property type="entry name" value="MONOCARBOXYLATE TRANSPORTER"/>
    <property type="match status" value="1"/>
</dbReference>
<protein>
    <submittedName>
        <fullName evidence="6">Transporter, major facilitator superfamily</fullName>
    </submittedName>
</protein>
<dbReference type="InterPro" id="IPR020846">
    <property type="entry name" value="MFS_dom"/>
</dbReference>
<comment type="caution">
    <text evidence="6">The sequence shown here is derived from an EMBL/GenBank/DDBJ whole genome shotgun (WGS) entry which is preliminary data.</text>
</comment>
<dbReference type="CDD" id="cd17353">
    <property type="entry name" value="MFS_OFA_like"/>
    <property type="match status" value="1"/>
</dbReference>
<gene>
    <name evidence="6" type="ORF">BN873_270102</name>
</gene>
<proteinExistence type="predicted"/>
<dbReference type="InterPro" id="IPR036259">
    <property type="entry name" value="MFS_trans_sf"/>
</dbReference>
<feature type="transmembrane region" description="Helical" evidence="4">
    <location>
        <begin position="12"/>
        <end position="32"/>
    </location>
</feature>
<feature type="transmembrane region" description="Helical" evidence="4">
    <location>
        <begin position="172"/>
        <end position="194"/>
    </location>
</feature>
<dbReference type="Pfam" id="PF07690">
    <property type="entry name" value="MFS_1"/>
    <property type="match status" value="1"/>
</dbReference>
<evidence type="ECO:0000313" key="7">
    <source>
        <dbReference type="Proteomes" id="UP000035760"/>
    </source>
</evidence>
<evidence type="ECO:0000256" key="4">
    <source>
        <dbReference type="SAM" id="Phobius"/>
    </source>
</evidence>
<evidence type="ECO:0000313" key="6">
    <source>
        <dbReference type="EMBL" id="CDI02306.1"/>
    </source>
</evidence>
<keyword evidence="1 4" id="KW-0812">Transmembrane</keyword>
<organism evidence="6 7">
    <name type="scientific">Candidatus Competibacter denitrificans Run_A_D11</name>
    <dbReference type="NCBI Taxonomy" id="1400863"/>
    <lineage>
        <taxon>Bacteria</taxon>
        <taxon>Pseudomonadati</taxon>
        <taxon>Pseudomonadota</taxon>
        <taxon>Gammaproteobacteria</taxon>
        <taxon>Candidatus Competibacteraceae</taxon>
        <taxon>Candidatus Competibacter</taxon>
    </lineage>
</organism>
<dbReference type="Gene3D" id="1.20.1250.20">
    <property type="entry name" value="MFS general substrate transporter like domains"/>
    <property type="match status" value="2"/>
</dbReference>
<evidence type="ECO:0000259" key="5">
    <source>
        <dbReference type="PROSITE" id="PS50850"/>
    </source>
</evidence>
<feature type="transmembrane region" description="Helical" evidence="4">
    <location>
        <begin position="268"/>
        <end position="286"/>
    </location>
</feature>
<dbReference type="STRING" id="1400863.BN873_270102"/>
<dbReference type="PANTHER" id="PTHR11360:SF304">
    <property type="entry name" value="MFS DOMAIN-CONTAINING PROTEIN"/>
    <property type="match status" value="1"/>
</dbReference>
<feature type="transmembrane region" description="Helical" evidence="4">
    <location>
        <begin position="84"/>
        <end position="100"/>
    </location>
</feature>
<name>W6M3K9_9GAMM</name>
<dbReference type="SUPFAM" id="SSF103473">
    <property type="entry name" value="MFS general substrate transporter"/>
    <property type="match status" value="1"/>
</dbReference>